<name>A0ABW5PGW7_9BACL</name>
<reference evidence="5" key="1">
    <citation type="journal article" date="2019" name="Int. J. Syst. Evol. Microbiol.">
        <title>The Global Catalogue of Microorganisms (GCM) 10K type strain sequencing project: providing services to taxonomists for standard genome sequencing and annotation.</title>
        <authorList>
            <consortium name="The Broad Institute Genomics Platform"/>
            <consortium name="The Broad Institute Genome Sequencing Center for Infectious Disease"/>
            <person name="Wu L."/>
            <person name="Ma J."/>
        </authorList>
    </citation>
    <scope>NUCLEOTIDE SEQUENCE [LARGE SCALE GENOMIC DNA]</scope>
    <source>
        <strain evidence="5">KCTC 3950</strain>
    </source>
</reference>
<dbReference type="Proteomes" id="UP001597541">
    <property type="component" value="Unassembled WGS sequence"/>
</dbReference>
<evidence type="ECO:0000313" key="5">
    <source>
        <dbReference type="Proteomes" id="UP001597541"/>
    </source>
</evidence>
<dbReference type="EMBL" id="JBHUME010000010">
    <property type="protein sequence ID" value="MFD2614159.1"/>
    <property type="molecule type" value="Genomic_DNA"/>
</dbReference>
<feature type="domain" description="N-acetyltransferase" evidence="3">
    <location>
        <begin position="17"/>
        <end position="169"/>
    </location>
</feature>
<accession>A0ABW5PGW7</accession>
<dbReference type="CDD" id="cd04301">
    <property type="entry name" value="NAT_SF"/>
    <property type="match status" value="1"/>
</dbReference>
<keyword evidence="2 4" id="KW-0012">Acyltransferase</keyword>
<dbReference type="PANTHER" id="PTHR43072:SF23">
    <property type="entry name" value="UPF0039 PROTEIN C11D3.02C"/>
    <property type="match status" value="1"/>
</dbReference>
<evidence type="ECO:0000256" key="2">
    <source>
        <dbReference type="ARBA" id="ARBA00023315"/>
    </source>
</evidence>
<dbReference type="SUPFAM" id="SSF55729">
    <property type="entry name" value="Acyl-CoA N-acyltransferases (Nat)"/>
    <property type="match status" value="1"/>
</dbReference>
<protein>
    <submittedName>
        <fullName evidence="4">GNAT family N-acetyltransferase</fullName>
        <ecNumber evidence="4">2.3.-.-</ecNumber>
    </submittedName>
</protein>
<dbReference type="InterPro" id="IPR000182">
    <property type="entry name" value="GNAT_dom"/>
</dbReference>
<evidence type="ECO:0000256" key="1">
    <source>
        <dbReference type="ARBA" id="ARBA00022679"/>
    </source>
</evidence>
<keyword evidence="1 4" id="KW-0808">Transferase</keyword>
<dbReference type="InterPro" id="IPR016181">
    <property type="entry name" value="Acyl_CoA_acyltransferase"/>
</dbReference>
<dbReference type="Pfam" id="PF00583">
    <property type="entry name" value="Acetyltransf_1"/>
    <property type="match status" value="1"/>
</dbReference>
<dbReference type="PANTHER" id="PTHR43072">
    <property type="entry name" value="N-ACETYLTRANSFERASE"/>
    <property type="match status" value="1"/>
</dbReference>
<dbReference type="Gene3D" id="3.40.630.30">
    <property type="match status" value="1"/>
</dbReference>
<evidence type="ECO:0000259" key="3">
    <source>
        <dbReference type="PROSITE" id="PS51186"/>
    </source>
</evidence>
<organism evidence="4 5">
    <name type="scientific">Paenibacillus gansuensis</name>
    <dbReference type="NCBI Taxonomy" id="306542"/>
    <lineage>
        <taxon>Bacteria</taxon>
        <taxon>Bacillati</taxon>
        <taxon>Bacillota</taxon>
        <taxon>Bacilli</taxon>
        <taxon>Bacillales</taxon>
        <taxon>Paenibacillaceae</taxon>
        <taxon>Paenibacillus</taxon>
    </lineage>
</organism>
<dbReference type="PROSITE" id="PS51186">
    <property type="entry name" value="GNAT"/>
    <property type="match status" value="1"/>
</dbReference>
<proteinExistence type="predicted"/>
<gene>
    <name evidence="4" type="ORF">ACFSUF_17260</name>
</gene>
<dbReference type="RefSeq" id="WP_377604716.1">
    <property type="nucleotide sequence ID" value="NZ_JBHUME010000010.1"/>
</dbReference>
<sequence length="174" mass="19892">MNIRKAVLEDVNEIAKVHINSLKTSHMGILPQIFLENLTYEWSTPRFTEALRNRPKSVSLLVAENEKRQIVGFIWGGPERKSDEIYKGEIYAIYILSEYHGVGIGRKLVKALAKDLSSSNIFSMIVRVFAENNPSRRFYEAVGGRKVREGTVIVKDEVYNDVVYGWTNIKELLS</sequence>
<dbReference type="EC" id="2.3.-.-" evidence="4"/>
<comment type="caution">
    <text evidence="4">The sequence shown here is derived from an EMBL/GenBank/DDBJ whole genome shotgun (WGS) entry which is preliminary data.</text>
</comment>
<evidence type="ECO:0000313" key="4">
    <source>
        <dbReference type="EMBL" id="MFD2614159.1"/>
    </source>
</evidence>
<dbReference type="GO" id="GO:0016746">
    <property type="term" value="F:acyltransferase activity"/>
    <property type="evidence" value="ECO:0007669"/>
    <property type="project" value="UniProtKB-KW"/>
</dbReference>
<keyword evidence="5" id="KW-1185">Reference proteome</keyword>